<organism evidence="2 3">
    <name type="scientific">Steinernema carpocapsae</name>
    <name type="common">Entomopathogenic nematode</name>
    <dbReference type="NCBI Taxonomy" id="34508"/>
    <lineage>
        <taxon>Eukaryota</taxon>
        <taxon>Metazoa</taxon>
        <taxon>Ecdysozoa</taxon>
        <taxon>Nematoda</taxon>
        <taxon>Chromadorea</taxon>
        <taxon>Rhabditida</taxon>
        <taxon>Tylenchina</taxon>
        <taxon>Panagrolaimomorpha</taxon>
        <taxon>Strongyloidoidea</taxon>
        <taxon>Steinernematidae</taxon>
        <taxon>Steinernema</taxon>
    </lineage>
</organism>
<reference evidence="2 3" key="2">
    <citation type="journal article" date="2019" name="G3 (Bethesda)">
        <title>Hybrid Assembly of the Genome of the Entomopathogenic Nematode Steinernema carpocapsae Identifies the X-Chromosome.</title>
        <authorList>
            <person name="Serra L."/>
            <person name="Macchietto M."/>
            <person name="Macias-Munoz A."/>
            <person name="McGill C.J."/>
            <person name="Rodriguez I.M."/>
            <person name="Rodriguez B."/>
            <person name="Murad R."/>
            <person name="Mortazavi A."/>
        </authorList>
    </citation>
    <scope>NUCLEOTIDE SEQUENCE [LARGE SCALE GENOMIC DNA]</scope>
    <source>
        <strain evidence="2 3">ALL</strain>
    </source>
</reference>
<keyword evidence="1" id="KW-0812">Transmembrane</keyword>
<keyword evidence="3" id="KW-1185">Reference proteome</keyword>
<dbReference type="EMBL" id="AZBU02000003">
    <property type="protein sequence ID" value="TKR87173.1"/>
    <property type="molecule type" value="Genomic_DNA"/>
</dbReference>
<feature type="transmembrane region" description="Helical" evidence="1">
    <location>
        <begin position="30"/>
        <end position="48"/>
    </location>
</feature>
<dbReference type="Proteomes" id="UP000298663">
    <property type="component" value="Unassembled WGS sequence"/>
</dbReference>
<sequence>MQQATPAQGQRNGNATKLCTPGTALRFSCYFLFGMSTFFITMHVGYAFDDYQMFTSMERFGDQPFLPDSILRMQQANVYTRVVYWLHDGIRSHDSYLLKAKKLINRYESFVAVKAAKEGFNQMSFYDYFSNRYNKTIAD</sequence>
<proteinExistence type="predicted"/>
<dbReference type="AlphaFoldDB" id="A0A4U5NVE8"/>
<protein>
    <submittedName>
        <fullName evidence="2">Uncharacterized protein</fullName>
    </submittedName>
</protein>
<comment type="caution">
    <text evidence="2">The sequence shown here is derived from an EMBL/GenBank/DDBJ whole genome shotgun (WGS) entry which is preliminary data.</text>
</comment>
<accession>A0A4U5NVE8</accession>
<gene>
    <name evidence="2" type="ORF">L596_011620</name>
</gene>
<name>A0A4U5NVE8_STECR</name>
<keyword evidence="1" id="KW-1133">Transmembrane helix</keyword>
<keyword evidence="1" id="KW-0472">Membrane</keyword>
<evidence type="ECO:0000313" key="2">
    <source>
        <dbReference type="EMBL" id="TKR87173.1"/>
    </source>
</evidence>
<evidence type="ECO:0000256" key="1">
    <source>
        <dbReference type="SAM" id="Phobius"/>
    </source>
</evidence>
<evidence type="ECO:0000313" key="3">
    <source>
        <dbReference type="Proteomes" id="UP000298663"/>
    </source>
</evidence>
<reference evidence="2 3" key="1">
    <citation type="journal article" date="2015" name="Genome Biol.">
        <title>Comparative genomics of Steinernema reveals deeply conserved gene regulatory networks.</title>
        <authorList>
            <person name="Dillman A.R."/>
            <person name="Macchietto M."/>
            <person name="Porter C.F."/>
            <person name="Rogers A."/>
            <person name="Williams B."/>
            <person name="Antoshechkin I."/>
            <person name="Lee M.M."/>
            <person name="Goodwin Z."/>
            <person name="Lu X."/>
            <person name="Lewis E.E."/>
            <person name="Goodrich-Blair H."/>
            <person name="Stock S.P."/>
            <person name="Adams B.J."/>
            <person name="Sternberg P.W."/>
            <person name="Mortazavi A."/>
        </authorList>
    </citation>
    <scope>NUCLEOTIDE SEQUENCE [LARGE SCALE GENOMIC DNA]</scope>
    <source>
        <strain evidence="2 3">ALL</strain>
    </source>
</reference>